<evidence type="ECO:0000259" key="3">
    <source>
        <dbReference type="PROSITE" id="PS50994"/>
    </source>
</evidence>
<evidence type="ECO:0000256" key="2">
    <source>
        <dbReference type="SAM" id="Phobius"/>
    </source>
</evidence>
<dbReference type="InterPro" id="IPR005312">
    <property type="entry name" value="DUF1759"/>
</dbReference>
<keyword evidence="2" id="KW-0812">Transmembrane</keyword>
<dbReference type="Pfam" id="PF05380">
    <property type="entry name" value="Peptidase_A17"/>
    <property type="match status" value="1"/>
</dbReference>
<dbReference type="Pfam" id="PF18701">
    <property type="entry name" value="DUF5641"/>
    <property type="match status" value="1"/>
</dbReference>
<dbReference type="InterPro" id="IPR008042">
    <property type="entry name" value="Retrotrans_Pao"/>
</dbReference>
<dbReference type="Pfam" id="PF03564">
    <property type="entry name" value="DUF1759"/>
    <property type="match status" value="1"/>
</dbReference>
<reference evidence="4 5" key="1">
    <citation type="submission" date="2024-06" db="EMBL/GenBank/DDBJ databases">
        <title>A chromosome-level genome assembly of beet webworm, Loxostege sticticalis.</title>
        <authorList>
            <person name="Zhang Y."/>
        </authorList>
    </citation>
    <scope>NUCLEOTIDE SEQUENCE [LARGE SCALE GENOMIC DNA]</scope>
    <source>
        <strain evidence="4">AQ026</strain>
        <tissue evidence="4">Whole body</tissue>
    </source>
</reference>
<comment type="caution">
    <text evidence="4">The sequence shown here is derived from an EMBL/GenBank/DDBJ whole genome shotgun (WGS) entry which is preliminary data.</text>
</comment>
<proteinExistence type="predicted"/>
<protein>
    <recommendedName>
        <fullName evidence="3">Integrase catalytic domain-containing protein</fullName>
    </recommendedName>
</protein>
<dbReference type="Pfam" id="PF12259">
    <property type="entry name" value="Baculo_F"/>
    <property type="match status" value="1"/>
</dbReference>
<organism evidence="4 5">
    <name type="scientific">Loxostege sticticalis</name>
    <name type="common">Beet webworm moth</name>
    <dbReference type="NCBI Taxonomy" id="481309"/>
    <lineage>
        <taxon>Eukaryota</taxon>
        <taxon>Metazoa</taxon>
        <taxon>Ecdysozoa</taxon>
        <taxon>Arthropoda</taxon>
        <taxon>Hexapoda</taxon>
        <taxon>Insecta</taxon>
        <taxon>Pterygota</taxon>
        <taxon>Neoptera</taxon>
        <taxon>Endopterygota</taxon>
        <taxon>Lepidoptera</taxon>
        <taxon>Glossata</taxon>
        <taxon>Ditrysia</taxon>
        <taxon>Pyraloidea</taxon>
        <taxon>Crambidae</taxon>
        <taxon>Pyraustinae</taxon>
        <taxon>Loxostege</taxon>
    </lineage>
</organism>
<feature type="transmembrane region" description="Helical" evidence="2">
    <location>
        <begin position="2319"/>
        <end position="2338"/>
    </location>
</feature>
<feature type="region of interest" description="Disordered" evidence="1">
    <location>
        <begin position="2372"/>
        <end position="2400"/>
    </location>
</feature>
<dbReference type="Gene3D" id="2.40.70.10">
    <property type="entry name" value="Acid Proteases"/>
    <property type="match status" value="1"/>
</dbReference>
<dbReference type="InterPro" id="IPR041588">
    <property type="entry name" value="Integrase_H2C2"/>
</dbReference>
<evidence type="ECO:0000256" key="1">
    <source>
        <dbReference type="SAM" id="MobiDB-lite"/>
    </source>
</evidence>
<accession>A0ABR3HEB1</accession>
<dbReference type="PANTHER" id="PTHR47331">
    <property type="entry name" value="PHD-TYPE DOMAIN-CONTAINING PROTEIN"/>
    <property type="match status" value="1"/>
</dbReference>
<dbReference type="InterPro" id="IPR012337">
    <property type="entry name" value="RNaseH-like_sf"/>
</dbReference>
<evidence type="ECO:0000313" key="4">
    <source>
        <dbReference type="EMBL" id="KAL0868739.1"/>
    </source>
</evidence>
<keyword evidence="2" id="KW-0472">Membrane</keyword>
<dbReference type="PANTHER" id="PTHR47331:SF5">
    <property type="entry name" value="RIBONUCLEASE H"/>
    <property type="match status" value="1"/>
</dbReference>
<feature type="domain" description="Integrase catalytic" evidence="3">
    <location>
        <begin position="1439"/>
        <end position="1632"/>
    </location>
</feature>
<dbReference type="InterPro" id="IPR036397">
    <property type="entry name" value="RNaseH_sf"/>
</dbReference>
<dbReference type="Gene3D" id="1.10.340.70">
    <property type="match status" value="1"/>
</dbReference>
<gene>
    <name evidence="4" type="ORF">ABMA27_008174</name>
</gene>
<dbReference type="Pfam" id="PF17921">
    <property type="entry name" value="Integrase_H2C2"/>
    <property type="match status" value="1"/>
</dbReference>
<dbReference type="InterPro" id="IPR022048">
    <property type="entry name" value="Envelope_fusion-like"/>
</dbReference>
<dbReference type="InterPro" id="IPR021109">
    <property type="entry name" value="Peptidase_aspartic_dom_sf"/>
</dbReference>
<dbReference type="SUPFAM" id="SSF53098">
    <property type="entry name" value="Ribonuclease H-like"/>
    <property type="match status" value="1"/>
</dbReference>
<dbReference type="Proteomes" id="UP001549920">
    <property type="component" value="Unassembled WGS sequence"/>
</dbReference>
<dbReference type="InterPro" id="IPR001584">
    <property type="entry name" value="Integrase_cat-core"/>
</dbReference>
<dbReference type="InterPro" id="IPR043502">
    <property type="entry name" value="DNA/RNA_pol_sf"/>
</dbReference>
<dbReference type="Gene3D" id="3.30.420.10">
    <property type="entry name" value="Ribonuclease H-like superfamily/Ribonuclease H"/>
    <property type="match status" value="1"/>
</dbReference>
<keyword evidence="5" id="KW-1185">Reference proteome</keyword>
<dbReference type="InterPro" id="IPR040676">
    <property type="entry name" value="DUF5641"/>
</dbReference>
<dbReference type="EMBL" id="JBEUOH010000021">
    <property type="protein sequence ID" value="KAL0868739.1"/>
    <property type="molecule type" value="Genomic_DNA"/>
</dbReference>
<name>A0ABR3HEB1_LOXSC</name>
<evidence type="ECO:0000313" key="5">
    <source>
        <dbReference type="Proteomes" id="UP001549920"/>
    </source>
</evidence>
<dbReference type="SUPFAM" id="SSF56672">
    <property type="entry name" value="DNA/RNA polymerases"/>
    <property type="match status" value="1"/>
</dbReference>
<feature type="region of interest" description="Disordered" evidence="1">
    <location>
        <begin position="1"/>
        <end position="38"/>
    </location>
</feature>
<feature type="compositionally biased region" description="Basic and acidic residues" evidence="1">
    <location>
        <begin position="2373"/>
        <end position="2385"/>
    </location>
</feature>
<keyword evidence="2" id="KW-1133">Transmembrane helix</keyword>
<dbReference type="PROSITE" id="PS50994">
    <property type="entry name" value="INTEGRASE"/>
    <property type="match status" value="1"/>
</dbReference>
<sequence length="2415" mass="276510">MAGVSSDWIPPPASTPEHQPGPSVQQPMPAKVDRGNSSKLGEMYRKQKSNFKAFERAINTINLELLTEKWEFEDVLRNIQGRWNAVDSLHWEIDSELITEDVKYEQAYFMYEESYNKMKKAINSKMWAASHREQSTPKIEIPVFSGSYQQWSSFKDLFTEIIHKNTSMSPAQKMQYLKSKVKGEAEKLIQHLDISTENYEACWDILNHRFNNKRLIFSSHVNTLLGIPTIQNQSSSSLKKLHDTTKECLNAIKNLGVNISNWDPLVVHLLLQKLDTDTHNDYFEYIEDPRALPSISEFLSFIEMRFTALESSRRKQDVPKISNMTNEPKKGYIFKSNQSTSNKAFINHTNAKSLESSSRFKNTCPLCNENHGIYHCKTFLNQTPDSKRKTVAKLKLCENCLFDHKGKVCFSDKRCTQCKGEHNTLLHGAYVSNNKELAPGSSGKFAQSKNVNHVSQECVAEIILATAQIKVRSNDGSYLTMRALIDQGSQTTLITENAAQRLGLPRQHCKGVIFGIGTKGNNCKGVVNITAIAMHTDYTFSTDAIIMKSLVSNLPNQTFNKPAWKHLEGIQLADPDFNISRPIDILLGADIYSNIILSGIIRENEKLPIAQQSRLGWIICGSLTSYYQCNVVLHNLNDISNFWEIEDIPDSFNNISSEDQYCLDYYQATTTRQDDGRYVVRLPLKPDCEEKLGDSKRKAVAQLHQLERKFAKNEDLAKMYKSFMHEYIELDHMEKCNRSNTTPGCYLPHHCVQRAESTTTALRVVFNASSKTSSEYSLNDLMYSGPNLQADLLSLIIKWRQYEIAFSADIEKMFRAIRCHDDDKAYQKIVWRESTDQPVQDYALSTVTYGMKAAPYLAMNTLKQLARDEGQKFPEAAKILEHDFYMDDLLSGHHSISSAKKIQADLINLLKLGGFNLRKWCSNSDELLQAESKGDKQSAFEFKQSAAPTKTLGLSWSPQEDAFYFKLKIDTSTTRPATKRSLLSDISRIFDPSGWLCPVTTKLKLLFQSVWQQELQWDDQLPESIGNEWSKTKVDLENINQIQLQRWLKSCENDEIELHGFCDSSERAYACVIYSKIKTETKDDSDAITLVAAKSKLVPTSKSISLPKLELCAALLLSKLMQTVQRSLSDKKLKIYGWSDSTAVLGWIQGDITRWKTFVANRVQQIREIIPPESWGYVKSSDNPADCASRGIYASNLKDHLLWWQGPAWLKTYHQPEKEINQTYTTDQEVKKARQTNVTTLRHADDIIERLINRHSCVSRVTRILSWVMRAVSRSKPSTLHLTAPEIKQARNMIIKHIQKSYFEDEILTIKQHGGVKRDSKLLPLNPFLDEQDLLRVGGRLNQANIDENMKHPLIIPHSGHITNLLIDQAHKTTFHGGARLTLARLRQNYWIIGGNRAVKKRLRECVICRKHNPIKHTQIMGDLFVTLRRYNLPAARCNPTRPFYHTGVDYTGHIEIKSNKGRGIKTTKGYVAVFVCMATKAIHLELVSDLSSSSFLAALRRLAARRGAPRHMYSDNGTNFVGASRHLKEEFVNLQDTLDEEFFAAIADMDIEWHYNAPTWASAGGLWESCVKSLKFHLRRVLGTQKLTYEELATLLSQLEACLNSRPLCALSEDPEDINFLTPSHFLSSGPTLNIMETERDGRTRWQLVQKIFTDTWKRWQSEYLCQLSARSKWRQKQENLKTGDIVVIHDANLPPGKWALGRIVELHPGKDNFVRVVSIKTKTNIIKRPITKISLLLTDSNTEVETSVVKNAQQHTEHGVKTRRARSKRSCNFVTLAMTLLFVALLYPVQCAYNLVRLNSSQSIYFDKVSNMHLIRDQWKLIVYYDMDPYWQGLHMFEKYIKGLENICSKQAKQTKCDVVLLQLRHEAAELEYYNNVLLGQQLERSRRRRGLINGVGYLAHSLFGVLDDEFAQQYEKDINLIRKNERHLAQLWKNQTSIVEAENNLLSRIEQSMDKQHKIFNKHIMALENASNTIAKELQNVENTNEFMMSSVIANSIVANLKNIQETLLDTVTNIYYGKFNMHLLTPDQLRKELSIISGQLSQELVLPIDNIQANLRNIYHLLKVKARMTNQYFIFEILVPLVSRDNFDMYRLIAVPQQTREDMVHLTPVAEYLAINIKKDSYISLSEEEVLRCIQYDAETHLCPLQKPINHLKSDDNLCKKNIDTHQCEVTTTACEDTWVEINKINTYLYFCCNQCTIRLICDHEVKAHQLSKAGIITFKEGCIVKNEAFTILTHRTQVTNLNIKPDVVELGIPPINTIINLTIPIQHLEAINDIHHEEHQKRLSSIGQRIENMKDNEANPLLEDQMSSHDLHQYVILYILMGVIIAAVVAFAWRRLRVRCAARVQQSQQNKKSADFHVHFTRAVTSEETARVEPGHHENKATAVTTDKSSARVRDESTSPLICKRFSECE</sequence>